<dbReference type="PROSITE" id="PS50005">
    <property type="entry name" value="TPR"/>
    <property type="match status" value="1"/>
</dbReference>
<gene>
    <name evidence="3" type="ORF">SAMN06265373_1113</name>
</gene>
<evidence type="ECO:0000313" key="4">
    <source>
        <dbReference type="Proteomes" id="UP001157961"/>
    </source>
</evidence>
<accession>A0ABY1PL19</accession>
<keyword evidence="2" id="KW-0812">Transmembrane</keyword>
<dbReference type="EMBL" id="FXTY01000011">
    <property type="protein sequence ID" value="SMP35091.1"/>
    <property type="molecule type" value="Genomic_DNA"/>
</dbReference>
<dbReference type="Gene3D" id="1.25.40.10">
    <property type="entry name" value="Tetratricopeptide repeat domain"/>
    <property type="match status" value="1"/>
</dbReference>
<organism evidence="3 4">
    <name type="scientific">Shimia sagamensis</name>
    <dbReference type="NCBI Taxonomy" id="1566352"/>
    <lineage>
        <taxon>Bacteria</taxon>
        <taxon>Pseudomonadati</taxon>
        <taxon>Pseudomonadota</taxon>
        <taxon>Alphaproteobacteria</taxon>
        <taxon>Rhodobacterales</taxon>
        <taxon>Roseobacteraceae</taxon>
    </lineage>
</organism>
<evidence type="ECO:0000256" key="1">
    <source>
        <dbReference type="PROSITE-ProRule" id="PRU00339"/>
    </source>
</evidence>
<dbReference type="Proteomes" id="UP001157961">
    <property type="component" value="Unassembled WGS sequence"/>
</dbReference>
<reference evidence="3 4" key="1">
    <citation type="submission" date="2017-05" db="EMBL/GenBank/DDBJ databases">
        <authorList>
            <person name="Varghese N."/>
            <person name="Submissions S."/>
        </authorList>
    </citation>
    <scope>NUCLEOTIDE SEQUENCE [LARGE SCALE GENOMIC DNA]</scope>
    <source>
        <strain evidence="3 4">DSM 29734</strain>
    </source>
</reference>
<dbReference type="SUPFAM" id="SSF48452">
    <property type="entry name" value="TPR-like"/>
    <property type="match status" value="1"/>
</dbReference>
<sequence>MKTPFSDEQRAAIAEHLATLRSTKEFAEGSRKYRILEYLVTAETEGNGDRLKAYAIGVDVLDRRADFDPSEDSIVRVEMARLRTALSIFYHTHQTGLRIEIPKGTYRPEFNEICTLDESVSKTEEGGRWHRLCLRAYLVCSAVLIVGSFTFLMTHFRSMDTQRIVPDRPVVRVSGEFSTEDMSEVLETLSGFKNIHTILEKYSKDEADYRLVFLMGDNGTTIQGKVIHSLSGQVVSSSVFGPGHHDNEGDFEKWLSSVAQLNGLIEKDYMRRGEFSPVFRCRYLTETYFGNQTDAAHSEARDCLLDQIGKGERSATLFANLALIYREEYSDKRNVMPGDPLFRAMEAARTAIDIDPFDANNHYALMTVLFAMGSVPEAVNAGNIAVKLAPLDGSILGGFASRLVSVGHYADALEMFERSMELNPGQLNWRNYGVFLAQIGVGNRAGAAEISPTLEGANNPLLLAATAIGLNIVGRREEAQARYEQLLEQEPDVREMYERRKYEAGLVTALMAEIQRLEDTRVSH</sequence>
<evidence type="ECO:0008006" key="5">
    <source>
        <dbReference type="Google" id="ProtNLM"/>
    </source>
</evidence>
<name>A0ABY1PL19_9RHOB</name>
<feature type="transmembrane region" description="Helical" evidence="2">
    <location>
        <begin position="136"/>
        <end position="156"/>
    </location>
</feature>
<keyword evidence="2" id="KW-0472">Membrane</keyword>
<keyword evidence="2" id="KW-1133">Transmembrane helix</keyword>
<evidence type="ECO:0000256" key="2">
    <source>
        <dbReference type="SAM" id="Phobius"/>
    </source>
</evidence>
<feature type="repeat" description="TPR" evidence="1">
    <location>
        <begin position="393"/>
        <end position="426"/>
    </location>
</feature>
<dbReference type="InterPro" id="IPR019734">
    <property type="entry name" value="TPR_rpt"/>
</dbReference>
<comment type="caution">
    <text evidence="3">The sequence shown here is derived from an EMBL/GenBank/DDBJ whole genome shotgun (WGS) entry which is preliminary data.</text>
</comment>
<protein>
    <recommendedName>
        <fullName evidence="5">Tetratricopeptide repeat protein</fullName>
    </recommendedName>
</protein>
<dbReference type="InterPro" id="IPR011990">
    <property type="entry name" value="TPR-like_helical_dom_sf"/>
</dbReference>
<dbReference type="RefSeq" id="WP_283427794.1">
    <property type="nucleotide sequence ID" value="NZ_FXTY01000011.1"/>
</dbReference>
<keyword evidence="1" id="KW-0802">TPR repeat</keyword>
<evidence type="ECO:0000313" key="3">
    <source>
        <dbReference type="EMBL" id="SMP35091.1"/>
    </source>
</evidence>
<proteinExistence type="predicted"/>
<keyword evidence="4" id="KW-1185">Reference proteome</keyword>